<name>A0A3S0QWL3_9GAMM</name>
<dbReference type="InterPro" id="IPR021333">
    <property type="entry name" value="DUF2946"/>
</dbReference>
<dbReference type="AlphaFoldDB" id="A0A3S0QWL3"/>
<accession>A0A3S0QWL3</accession>
<organism evidence="3 4">
    <name type="scientific">Dyella dinghuensis</name>
    <dbReference type="NCBI Taxonomy" id="1920169"/>
    <lineage>
        <taxon>Bacteria</taxon>
        <taxon>Pseudomonadati</taxon>
        <taxon>Pseudomonadota</taxon>
        <taxon>Gammaproteobacteria</taxon>
        <taxon>Lysobacterales</taxon>
        <taxon>Rhodanobacteraceae</taxon>
        <taxon>Dyella</taxon>
    </lineage>
</organism>
<reference evidence="3 4" key="1">
    <citation type="submission" date="2018-12" db="EMBL/GenBank/DDBJ databases">
        <title>Dyella dinghuensis sp. nov. DHOA06 and Dyella choica sp. nov. 4M-K27, isolated from forest soil.</title>
        <authorList>
            <person name="Qiu L.-H."/>
            <person name="Gao Z.-H."/>
        </authorList>
    </citation>
    <scope>NUCLEOTIDE SEQUENCE [LARGE SCALE GENOMIC DNA]</scope>
    <source>
        <strain evidence="3 4">DHOA06</strain>
    </source>
</reference>
<feature type="transmembrane region" description="Helical" evidence="2">
    <location>
        <begin position="9"/>
        <end position="28"/>
    </location>
</feature>
<dbReference type="RefSeq" id="WP_126674142.1">
    <property type="nucleotide sequence ID" value="NZ_RYZR01000006.1"/>
</dbReference>
<evidence type="ECO:0000313" key="3">
    <source>
        <dbReference type="EMBL" id="RUL63206.1"/>
    </source>
</evidence>
<keyword evidence="4" id="KW-1185">Reference proteome</keyword>
<proteinExistence type="predicted"/>
<dbReference type="Proteomes" id="UP000267077">
    <property type="component" value="Unassembled WGS sequence"/>
</dbReference>
<sequence length="128" mass="13458">MVRLKTSRVYVAWLAMLAMALIVVMPAISRVMPMTVAMPGMDAPCPQHDHHASAQHPDSPSAPADPMERCGYCVLLSHTPLLTASVIIHVVPAAPNVAAPVVALPVDRSDTPQLSADPRGPPAVTLTA</sequence>
<feature type="region of interest" description="Disordered" evidence="1">
    <location>
        <begin position="45"/>
        <end position="64"/>
    </location>
</feature>
<protein>
    <submittedName>
        <fullName evidence="3">DUF2946 domain-containing protein</fullName>
    </submittedName>
</protein>
<keyword evidence="2" id="KW-0472">Membrane</keyword>
<keyword evidence="2" id="KW-1133">Transmembrane helix</keyword>
<feature type="region of interest" description="Disordered" evidence="1">
    <location>
        <begin position="109"/>
        <end position="128"/>
    </location>
</feature>
<keyword evidence="2" id="KW-0812">Transmembrane</keyword>
<dbReference type="OrthoDB" id="5957628at2"/>
<evidence type="ECO:0000256" key="1">
    <source>
        <dbReference type="SAM" id="MobiDB-lite"/>
    </source>
</evidence>
<evidence type="ECO:0000256" key="2">
    <source>
        <dbReference type="SAM" id="Phobius"/>
    </source>
</evidence>
<dbReference type="EMBL" id="RYZR01000006">
    <property type="protein sequence ID" value="RUL63206.1"/>
    <property type="molecule type" value="Genomic_DNA"/>
</dbReference>
<evidence type="ECO:0000313" key="4">
    <source>
        <dbReference type="Proteomes" id="UP000267077"/>
    </source>
</evidence>
<dbReference type="Pfam" id="PF11162">
    <property type="entry name" value="DUF2946"/>
    <property type="match status" value="1"/>
</dbReference>
<comment type="caution">
    <text evidence="3">The sequence shown here is derived from an EMBL/GenBank/DDBJ whole genome shotgun (WGS) entry which is preliminary data.</text>
</comment>
<gene>
    <name evidence="3" type="ORF">EKH79_12435</name>
</gene>